<evidence type="ECO:0000256" key="1">
    <source>
        <dbReference type="SAM" id="Coils"/>
    </source>
</evidence>
<keyword evidence="1" id="KW-0175">Coiled coil</keyword>
<reference evidence="4" key="1">
    <citation type="submission" date="2014-03" db="EMBL/GenBank/DDBJ databases">
        <title>The Genome Sequence of Puccinia striiformis f. sp. tritici PST-78.</title>
        <authorList>
            <consortium name="The Broad Institute Genome Sequencing Platform"/>
            <person name="Cuomo C."/>
            <person name="Hulbert S."/>
            <person name="Chen X."/>
            <person name="Walker B."/>
            <person name="Young S.K."/>
            <person name="Zeng Q."/>
            <person name="Gargeya S."/>
            <person name="Fitzgerald M."/>
            <person name="Haas B."/>
            <person name="Abouelleil A."/>
            <person name="Alvarado L."/>
            <person name="Arachchi H.M."/>
            <person name="Berlin A.M."/>
            <person name="Chapman S.B."/>
            <person name="Goldberg J."/>
            <person name="Griggs A."/>
            <person name="Gujja S."/>
            <person name="Hansen M."/>
            <person name="Howarth C."/>
            <person name="Imamovic A."/>
            <person name="Larimer J."/>
            <person name="McCowan C."/>
            <person name="Montmayeur A."/>
            <person name="Murphy C."/>
            <person name="Neiman D."/>
            <person name="Pearson M."/>
            <person name="Priest M."/>
            <person name="Roberts A."/>
            <person name="Saif S."/>
            <person name="Shea T."/>
            <person name="Sisk P."/>
            <person name="Sykes S."/>
            <person name="Wortman J."/>
            <person name="Nusbaum C."/>
            <person name="Birren B."/>
        </authorList>
    </citation>
    <scope>NUCLEOTIDE SEQUENCE [LARGE SCALE GENOMIC DNA]</scope>
    <source>
        <strain evidence="4">race PST-78</strain>
    </source>
</reference>
<dbReference type="AlphaFoldDB" id="A0A0L0VJU9"/>
<evidence type="ECO:0008006" key="5">
    <source>
        <dbReference type="Google" id="ProtNLM"/>
    </source>
</evidence>
<name>A0A0L0VJU9_9BASI</name>
<feature type="coiled-coil region" evidence="1">
    <location>
        <begin position="40"/>
        <end position="67"/>
    </location>
</feature>
<protein>
    <recommendedName>
        <fullName evidence="5">GOLD domain-containing protein</fullName>
    </recommendedName>
</protein>
<evidence type="ECO:0000256" key="2">
    <source>
        <dbReference type="SAM" id="MobiDB-lite"/>
    </source>
</evidence>
<proteinExistence type="predicted"/>
<sequence length="129" mass="14266">MPSKINAFISKIDMRTPKTPGKMPSDMTSTLAGDSGDETIVPMINQITELQQQVEQLQHQLDISNKNLDSKLIKLNQANRRDELLADDGTIAQVNIACLSSLVQIVTTLSALIILLDSEFCRKLKNLKS</sequence>
<evidence type="ECO:0000313" key="3">
    <source>
        <dbReference type="EMBL" id="KNE99552.1"/>
    </source>
</evidence>
<comment type="caution">
    <text evidence="3">The sequence shown here is derived from an EMBL/GenBank/DDBJ whole genome shotgun (WGS) entry which is preliminary data.</text>
</comment>
<gene>
    <name evidence="3" type="ORF">PSTG_07266</name>
</gene>
<feature type="region of interest" description="Disordered" evidence="2">
    <location>
        <begin position="15"/>
        <end position="34"/>
    </location>
</feature>
<evidence type="ECO:0000313" key="4">
    <source>
        <dbReference type="Proteomes" id="UP000054564"/>
    </source>
</evidence>
<accession>A0A0L0VJU9</accession>
<keyword evidence="4" id="KW-1185">Reference proteome</keyword>
<dbReference type="STRING" id="1165861.A0A0L0VJU9"/>
<dbReference type="EMBL" id="AJIL01000045">
    <property type="protein sequence ID" value="KNE99552.1"/>
    <property type="molecule type" value="Genomic_DNA"/>
</dbReference>
<dbReference type="Proteomes" id="UP000054564">
    <property type="component" value="Unassembled WGS sequence"/>
</dbReference>
<organism evidence="3 4">
    <name type="scientific">Puccinia striiformis f. sp. tritici PST-78</name>
    <dbReference type="NCBI Taxonomy" id="1165861"/>
    <lineage>
        <taxon>Eukaryota</taxon>
        <taxon>Fungi</taxon>
        <taxon>Dikarya</taxon>
        <taxon>Basidiomycota</taxon>
        <taxon>Pucciniomycotina</taxon>
        <taxon>Pucciniomycetes</taxon>
        <taxon>Pucciniales</taxon>
        <taxon>Pucciniaceae</taxon>
        <taxon>Puccinia</taxon>
    </lineage>
</organism>